<comment type="caution">
    <text evidence="11">The sequence shown here is derived from an EMBL/GenBank/DDBJ whole genome shotgun (WGS) entry which is preliminary data.</text>
</comment>
<dbReference type="PANTHER" id="PTHR33540">
    <property type="entry name" value="TRNA THREONYLCARBAMOYLADENOSINE BIOSYNTHESIS PROTEIN TSAE"/>
    <property type="match status" value="1"/>
</dbReference>
<sequence length="153" mass="16675">MTELVVMAHDEAAMELAGRKLGESLPDGGVVYLQGTLGAGKTTLSRGLIRARGHAGAVKSPTYTLVEPYELTDGPVYHFDLYRLRDPEELELMGIRDYFTPEALLLVEWPEKGGGLLPNPDIQLEIAVVPEGRRLTFTALSNRGQAALARFPA</sequence>
<dbReference type="InterPro" id="IPR003442">
    <property type="entry name" value="T6A_TsaE"/>
</dbReference>
<evidence type="ECO:0000256" key="7">
    <source>
        <dbReference type="ARBA" id="ARBA00022741"/>
    </source>
</evidence>
<keyword evidence="6" id="KW-0479">Metal-binding</keyword>
<dbReference type="InterPro" id="IPR027417">
    <property type="entry name" value="P-loop_NTPase"/>
</dbReference>
<keyword evidence="9" id="KW-0460">Magnesium</keyword>
<evidence type="ECO:0000256" key="6">
    <source>
        <dbReference type="ARBA" id="ARBA00022723"/>
    </source>
</evidence>
<evidence type="ECO:0000256" key="10">
    <source>
        <dbReference type="ARBA" id="ARBA00032441"/>
    </source>
</evidence>
<evidence type="ECO:0000313" key="11">
    <source>
        <dbReference type="EMBL" id="RZU47016.1"/>
    </source>
</evidence>
<evidence type="ECO:0000313" key="12">
    <source>
        <dbReference type="Proteomes" id="UP000292423"/>
    </source>
</evidence>
<dbReference type="SUPFAM" id="SSF52540">
    <property type="entry name" value="P-loop containing nucleoside triphosphate hydrolases"/>
    <property type="match status" value="1"/>
</dbReference>
<dbReference type="Pfam" id="PF02367">
    <property type="entry name" value="TsaE"/>
    <property type="match status" value="1"/>
</dbReference>
<dbReference type="EMBL" id="SHKX01000011">
    <property type="protein sequence ID" value="RZU47016.1"/>
    <property type="molecule type" value="Genomic_DNA"/>
</dbReference>
<dbReference type="AlphaFoldDB" id="A0A4V2G621"/>
<dbReference type="Gene3D" id="3.40.50.300">
    <property type="entry name" value="P-loop containing nucleotide triphosphate hydrolases"/>
    <property type="match status" value="1"/>
</dbReference>
<dbReference type="GO" id="GO:0005737">
    <property type="term" value="C:cytoplasm"/>
    <property type="evidence" value="ECO:0007669"/>
    <property type="project" value="UniProtKB-SubCell"/>
</dbReference>
<name>A0A4V2G621_9GAMM</name>
<keyword evidence="7" id="KW-0547">Nucleotide-binding</keyword>
<protein>
    <recommendedName>
        <fullName evidence="3">tRNA threonylcarbamoyladenosine biosynthesis protein TsaE</fullName>
    </recommendedName>
    <alternativeName>
        <fullName evidence="10">t(6)A37 threonylcarbamoyladenosine biosynthesis protein TsaE</fullName>
    </alternativeName>
</protein>
<keyword evidence="5" id="KW-0819">tRNA processing</keyword>
<reference evidence="11 12" key="1">
    <citation type="submission" date="2019-02" db="EMBL/GenBank/DDBJ databases">
        <title>Genomic Encyclopedia of Type Strains, Phase IV (KMG-IV): sequencing the most valuable type-strain genomes for metagenomic binning, comparative biology and taxonomic classification.</title>
        <authorList>
            <person name="Goeker M."/>
        </authorList>
    </citation>
    <scope>NUCLEOTIDE SEQUENCE [LARGE SCALE GENOMIC DNA]</scope>
    <source>
        <strain evidence="11 12">DSM 105135</strain>
    </source>
</reference>
<organism evidence="11 12">
    <name type="scientific">Fluviicoccus keumensis</name>
    <dbReference type="NCBI Taxonomy" id="1435465"/>
    <lineage>
        <taxon>Bacteria</taxon>
        <taxon>Pseudomonadati</taxon>
        <taxon>Pseudomonadota</taxon>
        <taxon>Gammaproteobacteria</taxon>
        <taxon>Moraxellales</taxon>
        <taxon>Moraxellaceae</taxon>
        <taxon>Fluviicoccus</taxon>
    </lineage>
</organism>
<evidence type="ECO:0000256" key="2">
    <source>
        <dbReference type="ARBA" id="ARBA00007599"/>
    </source>
</evidence>
<keyword evidence="12" id="KW-1185">Reference proteome</keyword>
<evidence type="ECO:0000256" key="1">
    <source>
        <dbReference type="ARBA" id="ARBA00004496"/>
    </source>
</evidence>
<dbReference type="NCBIfam" id="TIGR00150">
    <property type="entry name" value="T6A_YjeE"/>
    <property type="match status" value="1"/>
</dbReference>
<evidence type="ECO:0000256" key="4">
    <source>
        <dbReference type="ARBA" id="ARBA00022490"/>
    </source>
</evidence>
<evidence type="ECO:0000256" key="3">
    <source>
        <dbReference type="ARBA" id="ARBA00019010"/>
    </source>
</evidence>
<comment type="similarity">
    <text evidence="2">Belongs to the TsaE family.</text>
</comment>
<dbReference type="OrthoDB" id="9800307at2"/>
<dbReference type="RefSeq" id="WP_130412143.1">
    <property type="nucleotide sequence ID" value="NZ_SHKX01000011.1"/>
</dbReference>
<evidence type="ECO:0000256" key="8">
    <source>
        <dbReference type="ARBA" id="ARBA00022840"/>
    </source>
</evidence>
<keyword evidence="4" id="KW-0963">Cytoplasm</keyword>
<dbReference type="Proteomes" id="UP000292423">
    <property type="component" value="Unassembled WGS sequence"/>
</dbReference>
<gene>
    <name evidence="11" type="ORF">EV700_1403</name>
</gene>
<proteinExistence type="inferred from homology"/>
<evidence type="ECO:0000256" key="5">
    <source>
        <dbReference type="ARBA" id="ARBA00022694"/>
    </source>
</evidence>
<dbReference type="PANTHER" id="PTHR33540:SF2">
    <property type="entry name" value="TRNA THREONYLCARBAMOYLADENOSINE BIOSYNTHESIS PROTEIN TSAE"/>
    <property type="match status" value="1"/>
</dbReference>
<accession>A0A4V2G621</accession>
<keyword evidence="8" id="KW-0067">ATP-binding</keyword>
<dbReference type="GO" id="GO:0046872">
    <property type="term" value="F:metal ion binding"/>
    <property type="evidence" value="ECO:0007669"/>
    <property type="project" value="UniProtKB-KW"/>
</dbReference>
<dbReference type="GO" id="GO:0005524">
    <property type="term" value="F:ATP binding"/>
    <property type="evidence" value="ECO:0007669"/>
    <property type="project" value="UniProtKB-KW"/>
</dbReference>
<evidence type="ECO:0000256" key="9">
    <source>
        <dbReference type="ARBA" id="ARBA00022842"/>
    </source>
</evidence>
<dbReference type="GO" id="GO:0002949">
    <property type="term" value="P:tRNA threonylcarbamoyladenosine modification"/>
    <property type="evidence" value="ECO:0007669"/>
    <property type="project" value="InterPro"/>
</dbReference>
<comment type="subcellular location">
    <subcellularLocation>
        <location evidence="1">Cytoplasm</location>
    </subcellularLocation>
</comment>